<evidence type="ECO:0000313" key="5">
    <source>
        <dbReference type="Proteomes" id="UP000002489"/>
    </source>
</evidence>
<keyword evidence="2" id="KW-0274">FAD</keyword>
<evidence type="ECO:0000256" key="2">
    <source>
        <dbReference type="ARBA" id="ARBA00022827"/>
    </source>
</evidence>
<sequence>MEQFELVIVGAGWHGLAMAKTYREVHPEAEILVMDYAMSVGGTWANERLYPGLKTNNLVGTYEFSDFPLDPKQYSVEPGQHIPGQVIVVIGGNKSAWDVCYSSSTRFGAKVHMVMRRSGGGPSWCWPARMTGYIWSISAASATRLFTWLDPNPYGSSAWPLRALIHRTWLGRKLSGLFWNHLDNKVNQLNAYNNSPGTVALRPWSSTFWMGNSLSIHNYETSWFELVKNGQIIAHAAQVTKLTETAVHLSDGSIIEADAVICCTGWEARPNIQFLPEGLGDHLGFPGSTSGNQRLEARVKADILRDAPALREQPMRQVPVALGPENAKLIETATMAVKTDASPSPFRLYRFMLPCDPSVIRERNLAVIGSQLTLHTSIIAQVQALWITAFFNNKIPQLVLFRNGCPKQPDEEQTVTVASTTIVAATSPPASSIHARTSYPNPGYLGASSHAAIFSQLSQDEVPARYLSPLPYDATQELSLGFEDEVHVSKVADCMTQLLASFSAAAFKDLISFWRATGANLALAEPLVDICLDALDSLHSLSTQPGRNRYLCYARLLIQNSRHPLLVEPPLDVHEFCLQFLGSNARLETLGLLICAVIRASSEVYPFPPLYLDGTRRQELMSLAVKLTDTAVEAILSLDKLNDLQLVFQYENFISYSYVFGIQSYYSYRKLGDVITSIATLGYHEKLAAMNELPEFLINIRRTALARTYSADKNWAIFLGRPPRLGKKFCRLNAILRWSVNTEVEANSSFGHFRDILQWPADSKMSAWAETRWTAACASLKEEILDIFSEEIKENLSGRVCGLRERAEQQWASLPESFRMKGSLKNHDEGAWERDFLVSTRLGYLHVLFLLRLLCVRSPANPDPEFVRISQEILSLVVEVIVLGDQLVCSTGTSFEWRLAHYGLPAIGIIMIAMLKGRNLCDALQDAQTIRDLGIVVTEVDLGTIVRPMEPNYALLSRAVDTIKKFLIRFHAQDRQAGLPQSTGALEVAETGSLKYFGYDESRISEVADHVSKAIAVISGGISRSEALNELMLSLSDGLVIVAIVGTVATLGGLK</sequence>
<dbReference type="VEuPathDB" id="FungiDB:FOXG_15609"/>
<reference evidence="5" key="1">
    <citation type="journal article" date="2012" name="Mol. Plant Microbe Interact.">
        <title>A highly conserved effector in Fusarium oxysporum is required for full virulence on Arabidopsis.</title>
        <authorList>
            <person name="Thatcher L.F."/>
            <person name="Gardiner D.M."/>
            <person name="Kazan K."/>
            <person name="Manners J."/>
        </authorList>
    </citation>
    <scope>NUCLEOTIDE SEQUENCE [LARGE SCALE GENOMIC DNA]</scope>
    <source>
        <strain evidence="5">Fo5176</strain>
    </source>
</reference>
<keyword evidence="1" id="KW-0285">Flavoprotein</keyword>
<dbReference type="InterPro" id="IPR036188">
    <property type="entry name" value="FAD/NAD-bd_sf"/>
</dbReference>
<name>A0A0D2YH18_FUSOF</name>
<dbReference type="AlphaFoldDB" id="A0A0D2YH18"/>
<dbReference type="SUPFAM" id="SSF51905">
    <property type="entry name" value="FAD/NAD(P)-binding domain"/>
    <property type="match status" value="1"/>
</dbReference>
<dbReference type="Proteomes" id="UP000002489">
    <property type="component" value="Unassembled WGS sequence"/>
</dbReference>
<evidence type="ECO:0000256" key="3">
    <source>
        <dbReference type="ARBA" id="ARBA00023002"/>
    </source>
</evidence>
<accession>A0A0D2YH18</accession>
<dbReference type="InterPro" id="IPR050346">
    <property type="entry name" value="FMO-like"/>
</dbReference>
<dbReference type="PANTHER" id="PTHR23023">
    <property type="entry name" value="DIMETHYLANILINE MONOOXYGENASE"/>
    <property type="match status" value="1"/>
</dbReference>
<dbReference type="EnsemblFungi" id="FOXG_15609T0">
    <property type="protein sequence ID" value="FOXG_15609P0"/>
    <property type="gene ID" value="FOXG_15609"/>
</dbReference>
<protein>
    <submittedName>
        <fullName evidence="4">Uncharacterized protein</fullName>
    </submittedName>
</protein>
<organism evidence="4 5">
    <name type="scientific">Fusarium oxysporum (strain Fo5176)</name>
    <name type="common">Fusarium vascular wilt</name>
    <dbReference type="NCBI Taxonomy" id="660025"/>
    <lineage>
        <taxon>Eukaryota</taxon>
        <taxon>Fungi</taxon>
        <taxon>Dikarya</taxon>
        <taxon>Ascomycota</taxon>
        <taxon>Pezizomycotina</taxon>
        <taxon>Sordariomycetes</taxon>
        <taxon>Hypocreomycetidae</taxon>
        <taxon>Hypocreales</taxon>
        <taxon>Nectriaceae</taxon>
        <taxon>Fusarium</taxon>
        <taxon>Fusarium oxysporum species complex</taxon>
    </lineage>
</organism>
<gene>
    <name evidence="4" type="primary">28956635</name>
</gene>
<proteinExistence type="predicted"/>
<dbReference type="GO" id="GO:0016491">
    <property type="term" value="F:oxidoreductase activity"/>
    <property type="evidence" value="ECO:0007669"/>
    <property type="project" value="UniProtKB-KW"/>
</dbReference>
<dbReference type="Gene3D" id="3.50.50.60">
    <property type="entry name" value="FAD/NAD(P)-binding domain"/>
    <property type="match status" value="1"/>
</dbReference>
<keyword evidence="3" id="KW-0560">Oxidoreductase</keyword>
<dbReference type="STRING" id="426428.A0A0D2YH18"/>
<dbReference type="CDD" id="cd12148">
    <property type="entry name" value="fungal_TF_MHR"/>
    <property type="match status" value="1"/>
</dbReference>
<evidence type="ECO:0000313" key="4">
    <source>
        <dbReference type="EnsemblFungi" id="FOXG_15609P0"/>
    </source>
</evidence>
<evidence type="ECO:0000256" key="1">
    <source>
        <dbReference type="ARBA" id="ARBA00022630"/>
    </source>
</evidence>
<reference evidence="4" key="2">
    <citation type="submission" date="2025-08" db="UniProtKB">
        <authorList>
            <consortium name="EnsemblFungi"/>
        </authorList>
    </citation>
    <scope>IDENTIFICATION</scope>
    <source>
        <strain evidence="4">4287 / CBS 123668 / FGSC 9935 / NRRL 34936</strain>
    </source>
</reference>